<dbReference type="AlphaFoldDB" id="A0A317C5G4"/>
<keyword evidence="2" id="KW-1185">Reference proteome</keyword>
<evidence type="ECO:0000313" key="2">
    <source>
        <dbReference type="Proteomes" id="UP000245506"/>
    </source>
</evidence>
<dbReference type="EMBL" id="QGKL01000042">
    <property type="protein sequence ID" value="PWQ93537.1"/>
    <property type="molecule type" value="Genomic_DNA"/>
</dbReference>
<dbReference type="Proteomes" id="UP000245506">
    <property type="component" value="Unassembled WGS sequence"/>
</dbReference>
<protein>
    <recommendedName>
        <fullName evidence="3">Transcription factor zinc-finger domain-containing protein</fullName>
    </recommendedName>
</protein>
<organism evidence="1 2">
    <name type="scientific">Leucothrix arctica</name>
    <dbReference type="NCBI Taxonomy" id="1481894"/>
    <lineage>
        <taxon>Bacteria</taxon>
        <taxon>Pseudomonadati</taxon>
        <taxon>Pseudomonadota</taxon>
        <taxon>Gammaproteobacteria</taxon>
        <taxon>Thiotrichales</taxon>
        <taxon>Thiotrichaceae</taxon>
        <taxon>Leucothrix</taxon>
    </lineage>
</organism>
<evidence type="ECO:0008006" key="3">
    <source>
        <dbReference type="Google" id="ProtNLM"/>
    </source>
</evidence>
<comment type="caution">
    <text evidence="1">The sequence shown here is derived from an EMBL/GenBank/DDBJ whole genome shotgun (WGS) entry which is preliminary data.</text>
</comment>
<reference evidence="1 2" key="1">
    <citation type="submission" date="2018-05" db="EMBL/GenBank/DDBJ databases">
        <title>Leucothrix arctica sp. nov., isolated from Arctic seawater.</title>
        <authorList>
            <person name="Choi A."/>
            <person name="Baek K."/>
        </authorList>
    </citation>
    <scope>NUCLEOTIDE SEQUENCE [LARGE SCALE GENOMIC DNA]</scope>
    <source>
        <strain evidence="1 2">IMCC9719</strain>
    </source>
</reference>
<proteinExistence type="predicted"/>
<evidence type="ECO:0000313" key="1">
    <source>
        <dbReference type="EMBL" id="PWQ93537.1"/>
    </source>
</evidence>
<name>A0A317C5G4_9GAMM</name>
<sequence length="226" mass="25529">MHDYDLNTACHKCFTRVSDKAKFCHSCGTDIATEDSIGNITDKACPGCNQEHFLHTRKFRPDHPAILECNHCVGIWLTNDYFEKVMKDAVSAGENALKLEQVQPNKLETSTENTSFSYRKCPDCDQFMARENFARHSGVIIDSCKQHGKWFDSEELSRILTWVQAGGMVKSTKIMLSEQQAKPSKQKAKLAQERQSLANQRSHPKHTYNTGGGFGLALVLLDQLFK</sequence>
<gene>
    <name evidence="1" type="ORF">DKT75_18125</name>
</gene>
<accession>A0A317C5G4</accession>